<protein>
    <submittedName>
        <fullName evidence="1">Uncharacterized protein</fullName>
    </submittedName>
</protein>
<dbReference type="EMBL" id="JBCGBO010000005">
    <property type="protein sequence ID" value="KAK9200700.1"/>
    <property type="molecule type" value="Genomic_DNA"/>
</dbReference>
<proteinExistence type="predicted"/>
<keyword evidence="2" id="KW-1185">Reference proteome</keyword>
<comment type="caution">
    <text evidence="1">The sequence shown here is derived from an EMBL/GenBank/DDBJ whole genome shotgun (WGS) entry which is preliminary data.</text>
</comment>
<dbReference type="Proteomes" id="UP001428341">
    <property type="component" value="Unassembled WGS sequence"/>
</dbReference>
<organism evidence="1 2">
    <name type="scientific">Citrus x changshan-huyou</name>
    <dbReference type="NCBI Taxonomy" id="2935761"/>
    <lineage>
        <taxon>Eukaryota</taxon>
        <taxon>Viridiplantae</taxon>
        <taxon>Streptophyta</taxon>
        <taxon>Embryophyta</taxon>
        <taxon>Tracheophyta</taxon>
        <taxon>Spermatophyta</taxon>
        <taxon>Magnoliopsida</taxon>
        <taxon>eudicotyledons</taxon>
        <taxon>Gunneridae</taxon>
        <taxon>Pentapetalae</taxon>
        <taxon>rosids</taxon>
        <taxon>malvids</taxon>
        <taxon>Sapindales</taxon>
        <taxon>Rutaceae</taxon>
        <taxon>Aurantioideae</taxon>
        <taxon>Citrus</taxon>
    </lineage>
</organism>
<reference evidence="1 2" key="1">
    <citation type="submission" date="2024-05" db="EMBL/GenBank/DDBJ databases">
        <title>Haplotype-resolved chromosome-level genome assembly of Huyou (Citrus changshanensis).</title>
        <authorList>
            <person name="Miao C."/>
            <person name="Chen W."/>
            <person name="Wu Y."/>
            <person name="Wang L."/>
            <person name="Zhao S."/>
            <person name="Grierson D."/>
            <person name="Xu C."/>
            <person name="Chen K."/>
        </authorList>
    </citation>
    <scope>NUCLEOTIDE SEQUENCE [LARGE SCALE GENOMIC DNA]</scope>
    <source>
        <strain evidence="1">01-14</strain>
        <tissue evidence="1">Leaf</tissue>
    </source>
</reference>
<gene>
    <name evidence="1" type="ORF">WN944_015898</name>
</gene>
<dbReference type="AlphaFoldDB" id="A0AAP0MET2"/>
<sequence length="109" mass="12504">MKQLPLFKVEPSSGFVRTVKDDPYASLRDLSIREVELIAFMGFSTDTEFLICLTENPKQLDKVTFYPCPPFFLGKPIELCHRDTEEYQLIIKRAIGFAANYPQLDSVIP</sequence>
<name>A0AAP0MET2_9ROSI</name>
<accession>A0AAP0MET2</accession>
<evidence type="ECO:0000313" key="2">
    <source>
        <dbReference type="Proteomes" id="UP001428341"/>
    </source>
</evidence>
<evidence type="ECO:0000313" key="1">
    <source>
        <dbReference type="EMBL" id="KAK9200700.1"/>
    </source>
</evidence>